<accession>A0A0A9D900</accession>
<evidence type="ECO:0000313" key="1">
    <source>
        <dbReference type="EMBL" id="JAD82110.1"/>
    </source>
</evidence>
<name>A0A0A9D900_ARUDO</name>
<reference evidence="1" key="1">
    <citation type="submission" date="2014-09" db="EMBL/GenBank/DDBJ databases">
        <authorList>
            <person name="Magalhaes I.L.F."/>
            <person name="Oliveira U."/>
            <person name="Santos F.R."/>
            <person name="Vidigal T.H.D.A."/>
            <person name="Brescovit A.D."/>
            <person name="Santos A.J."/>
        </authorList>
    </citation>
    <scope>NUCLEOTIDE SEQUENCE</scope>
    <source>
        <tissue evidence="1">Shoot tissue taken approximately 20 cm above the soil surface</tissue>
    </source>
</reference>
<proteinExistence type="predicted"/>
<protein>
    <submittedName>
        <fullName evidence="1">Uncharacterized protein</fullName>
    </submittedName>
</protein>
<organism evidence="1">
    <name type="scientific">Arundo donax</name>
    <name type="common">Giant reed</name>
    <name type="synonym">Donax arundinaceus</name>
    <dbReference type="NCBI Taxonomy" id="35708"/>
    <lineage>
        <taxon>Eukaryota</taxon>
        <taxon>Viridiplantae</taxon>
        <taxon>Streptophyta</taxon>
        <taxon>Embryophyta</taxon>
        <taxon>Tracheophyta</taxon>
        <taxon>Spermatophyta</taxon>
        <taxon>Magnoliopsida</taxon>
        <taxon>Liliopsida</taxon>
        <taxon>Poales</taxon>
        <taxon>Poaceae</taxon>
        <taxon>PACMAD clade</taxon>
        <taxon>Arundinoideae</taxon>
        <taxon>Arundineae</taxon>
        <taxon>Arundo</taxon>
    </lineage>
</organism>
<sequence>MWWWRPRSTAAAAMVVGGRPGQRHAQSRRAPCRAPPPCRRLLAACRCSFSSSRAAAHGSRSPWTPSLVSCSWSEPATSRDALGFGSLSFSSLKFSLPSRCSS</sequence>
<dbReference type="AlphaFoldDB" id="A0A0A9D900"/>
<dbReference type="EMBL" id="GBRH01215785">
    <property type="protein sequence ID" value="JAD82110.1"/>
    <property type="molecule type" value="Transcribed_RNA"/>
</dbReference>
<reference evidence="1" key="2">
    <citation type="journal article" date="2015" name="Data Brief">
        <title>Shoot transcriptome of the giant reed, Arundo donax.</title>
        <authorList>
            <person name="Barrero R.A."/>
            <person name="Guerrero F.D."/>
            <person name="Moolhuijzen P."/>
            <person name="Goolsby J.A."/>
            <person name="Tidwell J."/>
            <person name="Bellgard S.E."/>
            <person name="Bellgard M.I."/>
        </authorList>
    </citation>
    <scope>NUCLEOTIDE SEQUENCE</scope>
    <source>
        <tissue evidence="1">Shoot tissue taken approximately 20 cm above the soil surface</tissue>
    </source>
</reference>